<dbReference type="InterPro" id="IPR017896">
    <property type="entry name" value="4Fe4S_Fe-S-bd"/>
</dbReference>
<dbReference type="GO" id="GO:0046872">
    <property type="term" value="F:metal ion binding"/>
    <property type="evidence" value="ECO:0007669"/>
    <property type="project" value="UniProtKB-KW"/>
</dbReference>
<dbReference type="InterPro" id="IPR016024">
    <property type="entry name" value="ARM-type_fold"/>
</dbReference>
<dbReference type="PANTHER" id="PTHR30002:SF4">
    <property type="entry name" value="EPOXYQUEUOSINE REDUCTASE"/>
    <property type="match status" value="1"/>
</dbReference>
<keyword evidence="3" id="KW-0819">tRNA processing</keyword>
<keyword evidence="1" id="KW-0004">4Fe-4S</keyword>
<dbReference type="Pfam" id="PF13484">
    <property type="entry name" value="Fer4_16"/>
    <property type="match status" value="1"/>
</dbReference>
<keyword evidence="5" id="KW-0671">Queuosine biosynthesis</keyword>
<reference evidence="10" key="1">
    <citation type="submission" date="2018-05" db="EMBL/GenBank/DDBJ databases">
        <authorList>
            <person name="Lanie J.A."/>
            <person name="Ng W.-L."/>
            <person name="Kazmierczak K.M."/>
            <person name="Andrzejewski T.M."/>
            <person name="Davidsen T.M."/>
            <person name="Wayne K.J."/>
            <person name="Tettelin H."/>
            <person name="Glass J.I."/>
            <person name="Rusch D."/>
            <person name="Podicherti R."/>
            <person name="Tsui H.-C.T."/>
            <person name="Winkler M.E."/>
        </authorList>
    </citation>
    <scope>NUCLEOTIDE SEQUENCE</scope>
</reference>
<keyword evidence="6" id="KW-0560">Oxidoreductase</keyword>
<keyword evidence="2" id="KW-0963">Cytoplasm</keyword>
<organism evidence="10">
    <name type="scientific">marine metagenome</name>
    <dbReference type="NCBI Taxonomy" id="408172"/>
    <lineage>
        <taxon>unclassified sequences</taxon>
        <taxon>metagenomes</taxon>
        <taxon>ecological metagenomes</taxon>
    </lineage>
</organism>
<feature type="non-terminal residue" evidence="10">
    <location>
        <position position="1"/>
    </location>
</feature>
<dbReference type="InterPro" id="IPR013542">
    <property type="entry name" value="QueG_DUF1730"/>
</dbReference>
<evidence type="ECO:0000256" key="8">
    <source>
        <dbReference type="ARBA" id="ARBA00023014"/>
    </source>
</evidence>
<dbReference type="SMART" id="SM00567">
    <property type="entry name" value="EZ_HEAT"/>
    <property type="match status" value="2"/>
</dbReference>
<evidence type="ECO:0000256" key="3">
    <source>
        <dbReference type="ARBA" id="ARBA00022694"/>
    </source>
</evidence>
<name>A0A381XYS0_9ZZZZ</name>
<keyword evidence="7" id="KW-0408">Iron</keyword>
<feature type="domain" description="4Fe-4S ferredoxin-type" evidence="9">
    <location>
        <begin position="180"/>
        <end position="209"/>
    </location>
</feature>
<dbReference type="GO" id="GO:0008616">
    <property type="term" value="P:tRNA queuosine(34) biosynthetic process"/>
    <property type="evidence" value="ECO:0007669"/>
    <property type="project" value="UniProtKB-KW"/>
</dbReference>
<evidence type="ECO:0000259" key="9">
    <source>
        <dbReference type="PROSITE" id="PS51379"/>
    </source>
</evidence>
<dbReference type="EMBL" id="UINC01016854">
    <property type="protein sequence ID" value="SVA69865.1"/>
    <property type="molecule type" value="Genomic_DNA"/>
</dbReference>
<dbReference type="SUPFAM" id="SSF54862">
    <property type="entry name" value="4Fe-4S ferredoxins"/>
    <property type="match status" value="1"/>
</dbReference>
<dbReference type="InterPro" id="IPR011989">
    <property type="entry name" value="ARM-like"/>
</dbReference>
<proteinExistence type="predicted"/>
<evidence type="ECO:0000256" key="6">
    <source>
        <dbReference type="ARBA" id="ARBA00023002"/>
    </source>
</evidence>
<accession>A0A381XYS0</accession>
<evidence type="ECO:0000256" key="5">
    <source>
        <dbReference type="ARBA" id="ARBA00022785"/>
    </source>
</evidence>
<evidence type="ECO:0000256" key="1">
    <source>
        <dbReference type="ARBA" id="ARBA00022485"/>
    </source>
</evidence>
<gene>
    <name evidence="10" type="ORF">METZ01_LOCUS122719</name>
</gene>
<dbReference type="InterPro" id="IPR004155">
    <property type="entry name" value="PBS_lyase_HEAT"/>
</dbReference>
<evidence type="ECO:0000313" key="10">
    <source>
        <dbReference type="EMBL" id="SVA69865.1"/>
    </source>
</evidence>
<dbReference type="GO" id="GO:0052693">
    <property type="term" value="F:epoxyqueuosine reductase activity"/>
    <property type="evidence" value="ECO:0007669"/>
    <property type="project" value="TreeGrafter"/>
</dbReference>
<dbReference type="InterPro" id="IPR004453">
    <property type="entry name" value="QueG"/>
</dbReference>
<dbReference type="PANTHER" id="PTHR30002">
    <property type="entry name" value="EPOXYQUEUOSINE REDUCTASE"/>
    <property type="match status" value="1"/>
</dbReference>
<dbReference type="FunFam" id="3.30.70.20:FF:000017">
    <property type="entry name" value="Epoxyqueuosine reductase"/>
    <property type="match status" value="1"/>
</dbReference>
<dbReference type="PROSITE" id="PS51379">
    <property type="entry name" value="4FE4S_FER_2"/>
    <property type="match status" value="1"/>
</dbReference>
<dbReference type="InterPro" id="IPR017900">
    <property type="entry name" value="4Fe4S_Fe_S_CS"/>
</dbReference>
<dbReference type="Gene3D" id="3.30.70.20">
    <property type="match status" value="1"/>
</dbReference>
<evidence type="ECO:0000256" key="2">
    <source>
        <dbReference type="ARBA" id="ARBA00022490"/>
    </source>
</evidence>
<sequence length="376" mass="42677">VTSVTKKTLRIELFAKELGFDGFGVTRKVPIESIEKYKKWLNLNFEGEMSYMRRNLEKRSNLDAILPGVKSVVCLRTNYLTTDKDMDFIHDREYGDISLYALNEDYHDVLIQRHKKLEEKIKEEFVGCRTKLYIDTGPILEKPLAQAAGLGWIGKHTNLITEGVGSYYFLSEILVDVALETSEPSIDKCGTCRSCIDICPTQAIVAPYVLDSRKCISYLTIELKGVIPIEFRKSMGNHIYGCDDCQIVCPWNSFAVKTDEESFRALGDTPQLIELIRMGDEDFKKRFKKSPIRRTKRRGLLRNVSVALGNSGDLSAVGPLTNALSDHEPLIRAHVVWALGELLCEKALPILRENLKDEKDEIVINEIKQVQDTLID</sequence>
<dbReference type="Pfam" id="PF08331">
    <property type="entry name" value="QueG_DUF1730"/>
    <property type="match status" value="1"/>
</dbReference>
<dbReference type="PROSITE" id="PS00198">
    <property type="entry name" value="4FE4S_FER_1"/>
    <property type="match status" value="1"/>
</dbReference>
<dbReference type="AlphaFoldDB" id="A0A381XYS0"/>
<dbReference type="NCBIfam" id="TIGR00276">
    <property type="entry name" value="tRNA epoxyqueuosine(34) reductase QueG"/>
    <property type="match status" value="1"/>
</dbReference>
<evidence type="ECO:0000256" key="7">
    <source>
        <dbReference type="ARBA" id="ARBA00023004"/>
    </source>
</evidence>
<dbReference type="GO" id="GO:0051539">
    <property type="term" value="F:4 iron, 4 sulfur cluster binding"/>
    <property type="evidence" value="ECO:0007669"/>
    <property type="project" value="UniProtKB-KW"/>
</dbReference>
<dbReference type="SUPFAM" id="SSF48371">
    <property type="entry name" value="ARM repeat"/>
    <property type="match status" value="1"/>
</dbReference>
<keyword evidence="4" id="KW-0479">Metal-binding</keyword>
<keyword evidence="8" id="KW-0411">Iron-sulfur</keyword>
<dbReference type="Gene3D" id="1.25.10.10">
    <property type="entry name" value="Leucine-rich Repeat Variant"/>
    <property type="match status" value="1"/>
</dbReference>
<evidence type="ECO:0000256" key="4">
    <source>
        <dbReference type="ARBA" id="ARBA00022723"/>
    </source>
</evidence>
<dbReference type="Pfam" id="PF13646">
    <property type="entry name" value="HEAT_2"/>
    <property type="match status" value="1"/>
</dbReference>
<protein>
    <recommendedName>
        <fullName evidence="9">4Fe-4S ferredoxin-type domain-containing protein</fullName>
    </recommendedName>
</protein>